<dbReference type="GO" id="GO:0008381">
    <property type="term" value="F:mechanosensitive monoatomic ion channel activity"/>
    <property type="evidence" value="ECO:0007669"/>
    <property type="project" value="UniProtKB-ARBA"/>
</dbReference>
<evidence type="ECO:0000256" key="4">
    <source>
        <dbReference type="ARBA" id="ARBA00023136"/>
    </source>
</evidence>
<sequence>MTQHFVSTLFAIRSYFTWLPAPVVSVLMLALIGVLAFYCGNLVTKQLLRIPGSRKAALIRRIVSSLRRPTRLMVALLAMLSALPAATGFTATQEGDLQLFFLFLLILTFGFSAIMVFRIMTEVYLNRLAAREETDDIMIRSHQTQIRVLRRLTEILVGIVTVASALMLFPSVKQYGLSLFASAGAASLIVGLSARGLLTNLIAGVQIALTQPIRMEDLIIINGDWCWVEEINATYVVLRVWDWRRHIVPISYFLENQFENWTHNSAAIIGVVFLWVDYQAPMDRIREMLNEIVRGCPLWDGRVFDVQVADCNAHVMSIRIIASARTALQSWDLRCDIREKIIARIRDECPEALPRSRFSMMPPQMPSQNGGLDPWNMMAPPIGRPPPGSYTGPGMGAGGGPEMGSGPGGSSMSSG</sequence>
<feature type="compositionally biased region" description="Gly residues" evidence="5">
    <location>
        <begin position="391"/>
        <end position="409"/>
    </location>
</feature>
<dbReference type="RefSeq" id="WP_146860117.1">
    <property type="nucleotide sequence ID" value="NZ_BARK01000029.1"/>
</dbReference>
<dbReference type="EMBL" id="BJVA01000005">
    <property type="protein sequence ID" value="GEK95977.1"/>
    <property type="molecule type" value="Genomic_DNA"/>
</dbReference>
<dbReference type="SUPFAM" id="SSF50182">
    <property type="entry name" value="Sm-like ribonucleoproteins"/>
    <property type="match status" value="1"/>
</dbReference>
<feature type="transmembrane region" description="Helical" evidence="6">
    <location>
        <begin position="148"/>
        <end position="169"/>
    </location>
</feature>
<evidence type="ECO:0000256" key="1">
    <source>
        <dbReference type="ARBA" id="ARBA00004370"/>
    </source>
</evidence>
<evidence type="ECO:0000313" key="8">
    <source>
        <dbReference type="EMBL" id="GEK95977.1"/>
    </source>
</evidence>
<comment type="caution">
    <text evidence="8">The sequence shown here is derived from an EMBL/GenBank/DDBJ whole genome shotgun (WGS) entry which is preliminary data.</text>
</comment>
<protein>
    <recommendedName>
        <fullName evidence="7">Mechanosensitive ion channel MscS domain-containing protein</fullName>
    </recommendedName>
</protein>
<dbReference type="Pfam" id="PF00924">
    <property type="entry name" value="MS_channel_2nd"/>
    <property type="match status" value="1"/>
</dbReference>
<organism evidence="8 9">
    <name type="scientific">Gluconobacter kanchanaburiensis NBRC 103587</name>
    <dbReference type="NCBI Taxonomy" id="1307948"/>
    <lineage>
        <taxon>Bacteria</taxon>
        <taxon>Pseudomonadati</taxon>
        <taxon>Pseudomonadota</taxon>
        <taxon>Alphaproteobacteria</taxon>
        <taxon>Acetobacterales</taxon>
        <taxon>Acetobacteraceae</taxon>
        <taxon>Gluconobacter</taxon>
    </lineage>
</organism>
<dbReference type="Proteomes" id="UP000321079">
    <property type="component" value="Unassembled WGS sequence"/>
</dbReference>
<dbReference type="PANTHER" id="PTHR30566:SF25">
    <property type="entry name" value="INNER MEMBRANE PROTEIN"/>
    <property type="match status" value="1"/>
</dbReference>
<dbReference type="PANTHER" id="PTHR30566">
    <property type="entry name" value="YNAI-RELATED MECHANOSENSITIVE ION CHANNEL"/>
    <property type="match status" value="1"/>
</dbReference>
<evidence type="ECO:0000256" key="5">
    <source>
        <dbReference type="SAM" id="MobiDB-lite"/>
    </source>
</evidence>
<evidence type="ECO:0000256" key="3">
    <source>
        <dbReference type="ARBA" id="ARBA00022989"/>
    </source>
</evidence>
<dbReference type="Gene3D" id="2.30.30.60">
    <property type="match status" value="1"/>
</dbReference>
<feature type="region of interest" description="Disordered" evidence="5">
    <location>
        <begin position="382"/>
        <end position="415"/>
    </location>
</feature>
<evidence type="ECO:0000256" key="6">
    <source>
        <dbReference type="SAM" id="Phobius"/>
    </source>
</evidence>
<dbReference type="GO" id="GO:0016020">
    <property type="term" value="C:membrane"/>
    <property type="evidence" value="ECO:0007669"/>
    <property type="project" value="UniProtKB-SubCell"/>
</dbReference>
<feature type="transmembrane region" description="Helical" evidence="6">
    <location>
        <begin position="70"/>
        <end position="91"/>
    </location>
</feature>
<feature type="transmembrane region" description="Helical" evidence="6">
    <location>
        <begin position="15"/>
        <end position="39"/>
    </location>
</feature>
<keyword evidence="4 6" id="KW-0472">Membrane</keyword>
<proteinExistence type="predicted"/>
<dbReference type="InterPro" id="IPR006685">
    <property type="entry name" value="MscS_channel_2nd"/>
</dbReference>
<comment type="subcellular location">
    <subcellularLocation>
        <location evidence="1">Membrane</location>
    </subcellularLocation>
</comment>
<keyword evidence="2 6" id="KW-0812">Transmembrane</keyword>
<dbReference type="InterPro" id="IPR023408">
    <property type="entry name" value="MscS_beta-dom_sf"/>
</dbReference>
<dbReference type="InterPro" id="IPR010920">
    <property type="entry name" value="LSM_dom_sf"/>
</dbReference>
<keyword evidence="3 6" id="KW-1133">Transmembrane helix</keyword>
<feature type="domain" description="Mechanosensitive ion channel MscS" evidence="7">
    <location>
        <begin position="197"/>
        <end position="263"/>
    </location>
</feature>
<gene>
    <name evidence="8" type="ORF">GKA01_11740</name>
</gene>
<evidence type="ECO:0000256" key="2">
    <source>
        <dbReference type="ARBA" id="ARBA00022692"/>
    </source>
</evidence>
<dbReference type="AlphaFoldDB" id="A0A511BDV1"/>
<dbReference type="Gene3D" id="1.10.287.1260">
    <property type="match status" value="1"/>
</dbReference>
<dbReference type="OrthoDB" id="9792218at2"/>
<name>A0A511BDV1_9PROT</name>
<feature type="transmembrane region" description="Helical" evidence="6">
    <location>
        <begin position="97"/>
        <end position="117"/>
    </location>
</feature>
<accession>A0A511BDV1</accession>
<reference evidence="8 9" key="1">
    <citation type="submission" date="2019-07" db="EMBL/GenBank/DDBJ databases">
        <title>Whole genome shotgun sequence of Gluconobacter kanchanaburiensis NBRC 103587.</title>
        <authorList>
            <person name="Hosoyama A."/>
            <person name="Uohara A."/>
            <person name="Ohji S."/>
            <person name="Ichikawa N."/>
        </authorList>
    </citation>
    <scope>NUCLEOTIDE SEQUENCE [LARGE SCALE GENOMIC DNA]</scope>
    <source>
        <strain evidence="8 9">NBRC 103587</strain>
    </source>
</reference>
<evidence type="ECO:0000313" key="9">
    <source>
        <dbReference type="Proteomes" id="UP000321079"/>
    </source>
</evidence>
<evidence type="ECO:0000259" key="7">
    <source>
        <dbReference type="Pfam" id="PF00924"/>
    </source>
</evidence>
<keyword evidence="9" id="KW-1185">Reference proteome</keyword>